<evidence type="ECO:0000313" key="3">
    <source>
        <dbReference type="EMBL" id="VDH03062.1"/>
    </source>
</evidence>
<evidence type="ECO:0000256" key="1">
    <source>
        <dbReference type="SAM" id="Coils"/>
    </source>
</evidence>
<dbReference type="EMBL" id="UYIV01000001">
    <property type="protein sequence ID" value="VDH03062.1"/>
    <property type="molecule type" value="Genomic_DNA"/>
</dbReference>
<proteinExistence type="predicted"/>
<sequence>MITKISIDKVASYKKPTVLETDKKINLIYGLNGTGKSTLSDYLYKKTDEEYKNCSIEGLGENHEILVYNQSFIQDNFFEVENLKGIFTLSEENKEAETKISDARKEIEKLKNQKTEKEKELSNEEKEIAQKYETAKNTIWKIKTDYSGGDRVLEFCLGGYKGSKDNLFEHIISLSKPTIKPTKSIDDLKNKLQSISGDNAQKYSNLPQITFSPQNIETEKLLSKQIVGNENSSISELIKQLGNADWIKSGLQYLPEKQIQENSICPFCQEKTISNELIENIKNYFDASYEADINYLNTFLEEYSNGILSIPNKATFETNPKFEEYKKDFEIKYNAFSKILEDNKKQIENKIKTPSVPIVLNSSEKALQELNAIIQKINSLIDEHNKNIEQITAVREKIRTDFWEIMRWNYDQTISSFKNDKIISKNKTDTLSSELKDITDKITFQNTIISEQQKQTVNIDEAIKNIKNGLIDLGITDFEIKKHSDNRYKIVRGENENGIFRSLSEGEKMIISFLYFLELCRGKKEATEIEKKKIIVIDDPISSLSHIYVFNIGRLIKNEFFGKKKTIKDKETGEKITQWEFKYEQIFILTHSLYFFYEITETKHDERKETQSLFRLSKNEDGSSFVTMKYEEIQNDYQAYWYIIKDESQHPALIANCMRNIIEYFFNFVEKKDLNNFFLQEPLKDNRFQAFYRYINRESHSLGQNIFDIKEFNYQDFKDAFAELFKVAGYEEHYKKMTK</sequence>
<feature type="coiled-coil region" evidence="1">
    <location>
        <begin position="360"/>
        <end position="401"/>
    </location>
</feature>
<feature type="coiled-coil region" evidence="1">
    <location>
        <begin position="86"/>
        <end position="138"/>
    </location>
</feature>
<dbReference type="AlphaFoldDB" id="A0A7Z9CF75"/>
<name>A0A7Z9CF75_9FLAO</name>
<evidence type="ECO:0000313" key="4">
    <source>
        <dbReference type="Proteomes" id="UP000270205"/>
    </source>
</evidence>
<keyword evidence="1" id="KW-0175">Coiled coil</keyword>
<reference evidence="3 4" key="1">
    <citation type="submission" date="2018-11" db="EMBL/GenBank/DDBJ databases">
        <authorList>
            <consortium name="Pathogen Informatics"/>
        </authorList>
    </citation>
    <scope>NUCLEOTIDE SEQUENCE [LARGE SCALE GENOMIC DNA]</scope>
    <source>
        <strain evidence="3 4">NCTC12929</strain>
    </source>
</reference>
<feature type="domain" description="Protein CR006 P-loop" evidence="2">
    <location>
        <begin position="16"/>
        <end position="726"/>
    </location>
</feature>
<dbReference type="InterPro" id="IPR026866">
    <property type="entry name" value="CR006_AAA"/>
</dbReference>
<comment type="caution">
    <text evidence="3">The sequence shown here is derived from an EMBL/GenBank/DDBJ whole genome shotgun (WGS) entry which is preliminary data.</text>
</comment>
<organism evidence="3 4">
    <name type="scientific">Bergeyella zoohelcum</name>
    <dbReference type="NCBI Taxonomy" id="1015"/>
    <lineage>
        <taxon>Bacteria</taxon>
        <taxon>Pseudomonadati</taxon>
        <taxon>Bacteroidota</taxon>
        <taxon>Flavobacteriia</taxon>
        <taxon>Flavobacteriales</taxon>
        <taxon>Weeksellaceae</taxon>
        <taxon>Bergeyella</taxon>
    </lineage>
</organism>
<dbReference type="Pfam" id="PF13166">
    <property type="entry name" value="AAA_13"/>
    <property type="match status" value="1"/>
</dbReference>
<dbReference type="SUPFAM" id="SSF52540">
    <property type="entry name" value="P-loop containing nucleoside triphosphate hydrolases"/>
    <property type="match status" value="1"/>
</dbReference>
<gene>
    <name evidence="3" type="ORF">NCTC12929_00430</name>
</gene>
<dbReference type="InterPro" id="IPR027417">
    <property type="entry name" value="P-loop_NTPase"/>
</dbReference>
<protein>
    <submittedName>
        <fullName evidence="3">RloC protein</fullName>
    </submittedName>
</protein>
<accession>A0A7Z9CF75</accession>
<evidence type="ECO:0000259" key="2">
    <source>
        <dbReference type="Pfam" id="PF13166"/>
    </source>
</evidence>
<dbReference type="Proteomes" id="UP000270205">
    <property type="component" value="Unassembled WGS sequence"/>
</dbReference>
<dbReference type="Gene3D" id="3.40.50.300">
    <property type="entry name" value="P-loop containing nucleotide triphosphate hydrolases"/>
    <property type="match status" value="1"/>
</dbReference>
<dbReference type="RefSeq" id="WP_125150626.1">
    <property type="nucleotide sequence ID" value="NZ_UYIV01000001.1"/>
</dbReference>